<comment type="caution">
    <text evidence="13">The sequence shown here is derived from an EMBL/GenBank/DDBJ whole genome shotgun (WGS) entry which is preliminary data.</text>
</comment>
<dbReference type="PANTHER" id="PTHR23516">
    <property type="entry name" value="SAM (S-ADENOSYL METHIONINE) TRANSPORTER"/>
    <property type="match status" value="1"/>
</dbReference>
<evidence type="ECO:0000256" key="10">
    <source>
        <dbReference type="ARBA" id="ARBA00030646"/>
    </source>
</evidence>
<dbReference type="GO" id="GO:0015098">
    <property type="term" value="F:molybdate ion transmembrane transporter activity"/>
    <property type="evidence" value="ECO:0007669"/>
    <property type="project" value="InterPro"/>
</dbReference>
<dbReference type="InterPro" id="IPR036259">
    <property type="entry name" value="MFS_trans_sf"/>
</dbReference>
<feature type="transmembrane region" description="Helical" evidence="12">
    <location>
        <begin position="69"/>
        <end position="93"/>
    </location>
</feature>
<keyword evidence="14" id="KW-1185">Reference proteome</keyword>
<dbReference type="Proteomes" id="UP001165085">
    <property type="component" value="Unassembled WGS sequence"/>
</dbReference>
<evidence type="ECO:0000313" key="13">
    <source>
        <dbReference type="EMBL" id="GMH75391.1"/>
    </source>
</evidence>
<evidence type="ECO:0000256" key="8">
    <source>
        <dbReference type="ARBA" id="ARBA00023065"/>
    </source>
</evidence>
<keyword evidence="4" id="KW-0813">Transport</keyword>
<accession>A0A9W7ARM3</accession>
<feature type="transmembrane region" description="Helical" evidence="12">
    <location>
        <begin position="296"/>
        <end position="317"/>
    </location>
</feature>
<evidence type="ECO:0000313" key="14">
    <source>
        <dbReference type="Proteomes" id="UP001165085"/>
    </source>
</evidence>
<evidence type="ECO:0000256" key="9">
    <source>
        <dbReference type="ARBA" id="ARBA00023136"/>
    </source>
</evidence>
<feature type="transmembrane region" description="Helical" evidence="12">
    <location>
        <begin position="329"/>
        <end position="349"/>
    </location>
</feature>
<sequence length="452" mass="47525">MLAKFVKISATNSKGASPVENLVVDSPLHKKLRLKFLPIFYVLRLSDWLQGPYFYAVYATKVLSDGSTYPISLISKLFLTGFASTAIVGPWLGRFADEKGRKKGTLLFTALYTLGALSTKSSLLTYLFAGRVLSGLGTSLLFSAPESWLVAEGQKINEGDGGAELSKTFGLAYAGDSIVAIIAGYLASAAAKSRGEVGPFELSAVVLALGALGVSTFWGENFASKSSPSSDSSSVESGGEDSSSIRSALKIALADKKIALVGLMQAFFEGAMYTFVINWPPSVAAAIAKYFGKEAMVPYGGIFSCFMACCLVGSTLFQRLSSKISASDLSVGMMSLAFLSMSASAFASSLPGNPLFLLVSSFFVFEACVGCYFPLIGTLRSKIIPESHRSVIMNLFGIPLNAIVVSVFLGIKYLGVSGALGVSAGSLAVALGASTKLAGIMRKERKELEASS</sequence>
<evidence type="ECO:0000256" key="3">
    <source>
        <dbReference type="ARBA" id="ARBA00021242"/>
    </source>
</evidence>
<dbReference type="OrthoDB" id="263957at2759"/>
<keyword evidence="9 12" id="KW-0472">Membrane</keyword>
<protein>
    <recommendedName>
        <fullName evidence="3">Molybdate-anion transporter</fullName>
    </recommendedName>
    <alternativeName>
        <fullName evidence="10">Major facilitator superfamily domain-containing protein 5</fullName>
    </alternativeName>
    <alternativeName>
        <fullName evidence="11">Molybdate transporter 2 homolog</fullName>
    </alternativeName>
</protein>
<organism evidence="13 14">
    <name type="scientific">Triparma strigata</name>
    <dbReference type="NCBI Taxonomy" id="1606541"/>
    <lineage>
        <taxon>Eukaryota</taxon>
        <taxon>Sar</taxon>
        <taxon>Stramenopiles</taxon>
        <taxon>Ochrophyta</taxon>
        <taxon>Bolidophyceae</taxon>
        <taxon>Parmales</taxon>
        <taxon>Triparmaceae</taxon>
        <taxon>Triparma</taxon>
    </lineage>
</organism>
<evidence type="ECO:0000256" key="7">
    <source>
        <dbReference type="ARBA" id="ARBA00022989"/>
    </source>
</evidence>
<reference evidence="14" key="1">
    <citation type="journal article" date="2023" name="Commun. Biol.">
        <title>Genome analysis of Parmales, the sister group of diatoms, reveals the evolutionary specialization of diatoms from phago-mixotrophs to photoautotrophs.</title>
        <authorList>
            <person name="Ban H."/>
            <person name="Sato S."/>
            <person name="Yoshikawa S."/>
            <person name="Yamada K."/>
            <person name="Nakamura Y."/>
            <person name="Ichinomiya M."/>
            <person name="Sato N."/>
            <person name="Blanc-Mathieu R."/>
            <person name="Endo H."/>
            <person name="Kuwata A."/>
            <person name="Ogata H."/>
        </authorList>
    </citation>
    <scope>NUCLEOTIDE SEQUENCE [LARGE SCALE GENOMIC DNA]</scope>
    <source>
        <strain evidence="14">NIES 3701</strain>
    </source>
</reference>
<comment type="subcellular location">
    <subcellularLocation>
        <location evidence="2">Cell membrane</location>
        <topology evidence="2">Multi-pass membrane protein</topology>
    </subcellularLocation>
</comment>
<dbReference type="AlphaFoldDB" id="A0A9W7ARM3"/>
<dbReference type="EMBL" id="BRXY01000189">
    <property type="protein sequence ID" value="GMH75391.1"/>
    <property type="molecule type" value="Genomic_DNA"/>
</dbReference>
<name>A0A9W7ARM3_9STRA</name>
<evidence type="ECO:0000256" key="6">
    <source>
        <dbReference type="ARBA" id="ARBA00022692"/>
    </source>
</evidence>
<proteinExistence type="predicted"/>
<dbReference type="SUPFAM" id="SSF103473">
    <property type="entry name" value="MFS general substrate transporter"/>
    <property type="match status" value="1"/>
</dbReference>
<comment type="function">
    <text evidence="1">Mediates high-affinity intracellular uptake of the rare oligo-element molybdenum.</text>
</comment>
<evidence type="ECO:0000256" key="12">
    <source>
        <dbReference type="SAM" id="Phobius"/>
    </source>
</evidence>
<feature type="transmembrane region" description="Helical" evidence="12">
    <location>
        <begin position="105"/>
        <end position="126"/>
    </location>
</feature>
<evidence type="ECO:0000256" key="5">
    <source>
        <dbReference type="ARBA" id="ARBA00022475"/>
    </source>
</evidence>
<feature type="transmembrane region" description="Helical" evidence="12">
    <location>
        <begin position="171"/>
        <end position="191"/>
    </location>
</feature>
<feature type="transmembrane region" description="Helical" evidence="12">
    <location>
        <begin position="258"/>
        <end position="276"/>
    </location>
</feature>
<dbReference type="Pfam" id="PF05631">
    <property type="entry name" value="MFS_5"/>
    <property type="match status" value="1"/>
</dbReference>
<dbReference type="GO" id="GO:0006811">
    <property type="term" value="P:monoatomic ion transport"/>
    <property type="evidence" value="ECO:0007669"/>
    <property type="project" value="UniProtKB-KW"/>
</dbReference>
<gene>
    <name evidence="13" type="ORF">TrST_g11706</name>
</gene>
<feature type="transmembrane region" description="Helical" evidence="12">
    <location>
        <begin position="391"/>
        <end position="411"/>
    </location>
</feature>
<feature type="transmembrane region" description="Helical" evidence="12">
    <location>
        <begin position="355"/>
        <end position="379"/>
    </location>
</feature>
<keyword evidence="7 12" id="KW-1133">Transmembrane helix</keyword>
<keyword evidence="5" id="KW-1003">Cell membrane</keyword>
<evidence type="ECO:0000256" key="4">
    <source>
        <dbReference type="ARBA" id="ARBA00022448"/>
    </source>
</evidence>
<feature type="transmembrane region" description="Helical" evidence="12">
    <location>
        <begin position="417"/>
        <end position="438"/>
    </location>
</feature>
<dbReference type="GO" id="GO:0005886">
    <property type="term" value="C:plasma membrane"/>
    <property type="evidence" value="ECO:0007669"/>
    <property type="project" value="UniProtKB-SubCell"/>
</dbReference>
<dbReference type="PANTHER" id="PTHR23516:SF1">
    <property type="entry name" value="MOLYBDATE-ANION TRANSPORTER"/>
    <property type="match status" value="1"/>
</dbReference>
<evidence type="ECO:0000256" key="11">
    <source>
        <dbReference type="ARBA" id="ARBA00032555"/>
    </source>
</evidence>
<evidence type="ECO:0000256" key="1">
    <source>
        <dbReference type="ARBA" id="ARBA00003019"/>
    </source>
</evidence>
<keyword evidence="8" id="KW-0406">Ion transport</keyword>
<keyword evidence="6 12" id="KW-0812">Transmembrane</keyword>
<dbReference type="InterPro" id="IPR008509">
    <property type="entry name" value="MOT2/MFSD5"/>
</dbReference>
<evidence type="ECO:0000256" key="2">
    <source>
        <dbReference type="ARBA" id="ARBA00004651"/>
    </source>
</evidence>
<dbReference type="Gene3D" id="1.20.1250.20">
    <property type="entry name" value="MFS general substrate transporter like domains"/>
    <property type="match status" value="1"/>
</dbReference>